<dbReference type="SUPFAM" id="SSF47413">
    <property type="entry name" value="lambda repressor-like DNA-binding domains"/>
    <property type="match status" value="1"/>
</dbReference>
<accession>A0AAV3XGT0</accession>
<dbReference type="AlphaFoldDB" id="A0AAV3XGT0"/>
<dbReference type="CDD" id="cd00093">
    <property type="entry name" value="HTH_XRE"/>
    <property type="match status" value="1"/>
</dbReference>
<comment type="caution">
    <text evidence="2">The sequence shown here is derived from an EMBL/GenBank/DDBJ whole genome shotgun (WGS) entry which is preliminary data.</text>
</comment>
<evidence type="ECO:0000313" key="2">
    <source>
        <dbReference type="EMBL" id="GET40716.1"/>
    </source>
</evidence>
<evidence type="ECO:0000259" key="1">
    <source>
        <dbReference type="PROSITE" id="PS50943"/>
    </source>
</evidence>
<proteinExistence type="predicted"/>
<dbReference type="Proteomes" id="UP001050975">
    <property type="component" value="Unassembled WGS sequence"/>
</dbReference>
<dbReference type="EMBL" id="BLAY01000098">
    <property type="protein sequence ID" value="GET40716.1"/>
    <property type="molecule type" value="Genomic_DNA"/>
</dbReference>
<name>A0AAV3XGT0_9CYAN</name>
<dbReference type="Gene3D" id="1.10.260.40">
    <property type="entry name" value="lambda repressor-like DNA-binding domains"/>
    <property type="match status" value="1"/>
</dbReference>
<gene>
    <name evidence="2" type="ORF">MiSe_55270</name>
</gene>
<organism evidence="2 3">
    <name type="scientific">Microseira wollei NIES-4236</name>
    <dbReference type="NCBI Taxonomy" id="2530354"/>
    <lineage>
        <taxon>Bacteria</taxon>
        <taxon>Bacillati</taxon>
        <taxon>Cyanobacteriota</taxon>
        <taxon>Cyanophyceae</taxon>
        <taxon>Oscillatoriophycideae</taxon>
        <taxon>Aerosakkonematales</taxon>
        <taxon>Aerosakkonemataceae</taxon>
        <taxon>Microseira</taxon>
    </lineage>
</organism>
<sequence length="89" mass="10084">MRSRQRTGGISRRALAVILWLSQLNYTNGGIRQLMSSVGEKLKQRRQSLSLTQQQVADKLGFTRCNYCEKLGSWQICSKALSTTNESFV</sequence>
<dbReference type="InterPro" id="IPR010982">
    <property type="entry name" value="Lambda_DNA-bd_dom_sf"/>
</dbReference>
<dbReference type="RefSeq" id="WP_307731553.1">
    <property type="nucleotide sequence ID" value="NZ_BLAY01000098.1"/>
</dbReference>
<feature type="domain" description="HTH cro/C1-type" evidence="1">
    <location>
        <begin position="42"/>
        <end position="64"/>
    </location>
</feature>
<reference evidence="2" key="1">
    <citation type="submission" date="2019-10" db="EMBL/GenBank/DDBJ databases">
        <title>Draft genome sequece of Microseira wollei NIES-4236.</title>
        <authorList>
            <person name="Yamaguchi H."/>
            <person name="Suzuki S."/>
            <person name="Kawachi M."/>
        </authorList>
    </citation>
    <scope>NUCLEOTIDE SEQUENCE</scope>
    <source>
        <strain evidence="2">NIES-4236</strain>
    </source>
</reference>
<protein>
    <recommendedName>
        <fullName evidence="1">HTH cro/C1-type domain-containing protein</fullName>
    </recommendedName>
</protein>
<keyword evidence="3" id="KW-1185">Reference proteome</keyword>
<dbReference type="GO" id="GO:0003677">
    <property type="term" value="F:DNA binding"/>
    <property type="evidence" value="ECO:0007669"/>
    <property type="project" value="InterPro"/>
</dbReference>
<dbReference type="PROSITE" id="PS50943">
    <property type="entry name" value="HTH_CROC1"/>
    <property type="match status" value="1"/>
</dbReference>
<dbReference type="InterPro" id="IPR001387">
    <property type="entry name" value="Cro/C1-type_HTH"/>
</dbReference>
<evidence type="ECO:0000313" key="3">
    <source>
        <dbReference type="Proteomes" id="UP001050975"/>
    </source>
</evidence>